<protein>
    <submittedName>
        <fullName evidence="3">Carbohydrate-binding domain-containing protein</fullName>
    </submittedName>
</protein>
<dbReference type="KEGG" id="aarc:G127AT_05695"/>
<dbReference type="AlphaFoldDB" id="A0A975FPM6"/>
<organism evidence="3 4">
    <name type="scientific">Agromyces archimandritae</name>
    <dbReference type="NCBI Taxonomy" id="2781962"/>
    <lineage>
        <taxon>Bacteria</taxon>
        <taxon>Bacillati</taxon>
        <taxon>Actinomycetota</taxon>
        <taxon>Actinomycetes</taxon>
        <taxon>Micrococcales</taxon>
        <taxon>Microbacteriaceae</taxon>
        <taxon>Agromyces</taxon>
    </lineage>
</organism>
<dbReference type="Pfam" id="PF14262">
    <property type="entry name" value="Cthe_2159"/>
    <property type="match status" value="1"/>
</dbReference>
<evidence type="ECO:0000256" key="1">
    <source>
        <dbReference type="SAM" id="MobiDB-lite"/>
    </source>
</evidence>
<sequence length="659" mass="63171">MRTPKTLAALAVATTLGLAACTATETSDTSADTGTEATEAALAVDVHRTADEILADNQQPHEPADASRSNAVDIALDGDTAAVDAAGADGEASVDGGVVTISQAGDYRLHGSFDGGIVVDSPGEGTVRLILDDAEIAAADSAAIFVAAADDVEIVLADGSRNTLSDTAEYAADDEAGAALDSKADLTISGDGSLEVTGNGNDGIASSDGLVIEGGRIDVNAADDGIRGKDYAVLAGGTITVEAGGDALKADNEEDAERGYVWISGARVTATAGNDAVDAASDVVVTGGAFEAVAGAAGATGEAASDDAAADDDAEESASKGIVAGVIAVLEGGAITVDAADDAVHSNGGIRLADGTATLTSGDDAVHADGTLLAAGATVDVLGSVEGLEGAKIEIEGGELDIVASDDGINGSDGSGAGEMGGFPGGTPPEGMPEGGMPEGGTPPSGMPEGGMPEGGTPPSGFPADGERPEPPAGGEGGRRGEAPAGAAPDGGAPGGESAAASIVEVTISGGTVHVDAAGDGIDVNGTLAITGGDIVVDGPDNDGNAALDVDGDFTIAGGTLLAVGSAGMAMAPTADSEQGSVSVRLDTQIEAGQAFTVVAEDGTVIASHTAIRTLASVVASGPGVENGATYEVRAGDATVGSAVAGEQVSGGFGGGPRG</sequence>
<keyword evidence="2" id="KW-0732">Signal</keyword>
<accession>A0A975FPM6</accession>
<dbReference type="EMBL" id="CP071696">
    <property type="protein sequence ID" value="QTX05699.1"/>
    <property type="molecule type" value="Genomic_DNA"/>
</dbReference>
<dbReference type="InterPro" id="IPR025584">
    <property type="entry name" value="Cthe_2159"/>
</dbReference>
<gene>
    <name evidence="3" type="ORF">G127AT_05695</name>
</gene>
<dbReference type="Proteomes" id="UP000671914">
    <property type="component" value="Chromosome"/>
</dbReference>
<proteinExistence type="predicted"/>
<evidence type="ECO:0000313" key="4">
    <source>
        <dbReference type="Proteomes" id="UP000671914"/>
    </source>
</evidence>
<name>A0A975FPM6_9MICO</name>
<feature type="signal peptide" evidence="2">
    <location>
        <begin position="1"/>
        <end position="19"/>
    </location>
</feature>
<evidence type="ECO:0000256" key="2">
    <source>
        <dbReference type="SAM" id="SignalP"/>
    </source>
</evidence>
<feature type="region of interest" description="Disordered" evidence="1">
    <location>
        <begin position="403"/>
        <end position="498"/>
    </location>
</feature>
<feature type="compositionally biased region" description="Gly residues" evidence="1">
    <location>
        <begin position="411"/>
        <end position="425"/>
    </location>
</feature>
<keyword evidence="4" id="KW-1185">Reference proteome</keyword>
<reference evidence="3" key="1">
    <citation type="submission" date="2021-03" db="EMBL/GenBank/DDBJ databases">
        <title>Agromyces archimandritus sp. nov., isolated from the cockroach Archimandrita tessellata.</title>
        <authorList>
            <person name="Guzman J."/>
            <person name="Ortuzar M."/>
            <person name="Poehlein A."/>
            <person name="Daniel R."/>
            <person name="Trujillo M."/>
            <person name="Vilcinskas A."/>
        </authorList>
    </citation>
    <scope>NUCLEOTIDE SEQUENCE</scope>
    <source>
        <strain evidence="3">G127AT</strain>
    </source>
</reference>
<feature type="compositionally biased region" description="Low complexity" evidence="1">
    <location>
        <begin position="483"/>
        <end position="498"/>
    </location>
</feature>
<evidence type="ECO:0000313" key="3">
    <source>
        <dbReference type="EMBL" id="QTX05699.1"/>
    </source>
</evidence>
<dbReference type="RefSeq" id="WP_210900932.1">
    <property type="nucleotide sequence ID" value="NZ_CP071696.1"/>
</dbReference>
<dbReference type="PROSITE" id="PS51257">
    <property type="entry name" value="PROKAR_LIPOPROTEIN"/>
    <property type="match status" value="1"/>
</dbReference>
<feature type="chain" id="PRO_5038450063" evidence="2">
    <location>
        <begin position="20"/>
        <end position="659"/>
    </location>
</feature>